<feature type="domain" description="Transcription factor Iwr1" evidence="3">
    <location>
        <begin position="156"/>
        <end position="224"/>
    </location>
</feature>
<dbReference type="PANTHER" id="PTHR28063">
    <property type="entry name" value="RNA POLYMERASE II NUCLEAR LOCALIZATION PROTEIN IWR1"/>
    <property type="match status" value="1"/>
</dbReference>
<dbReference type="GO" id="GO:0006606">
    <property type="term" value="P:protein import into nucleus"/>
    <property type="evidence" value="ECO:0007669"/>
    <property type="project" value="EnsemblFungi"/>
</dbReference>
<dbReference type="AlphaFoldDB" id="A0A1Q3A344"/>
<accession>A0A1Q3A344</accession>
<feature type="region of interest" description="Disordered" evidence="2">
    <location>
        <begin position="125"/>
        <end position="149"/>
    </location>
</feature>
<sequence length="343" mass="39736">MSEAPEFIRVKRRRDEDSVQALLVDEGQKKRKKGRFIFKLARTVNSDSYENADEALTPLLKLAANDHRHFVLEREGKRRRDSDDVEQVPPVGKPAKVSHLEDHQKEADDLPPEINQMVSDILNLNKNDKGEQNRPRKPSKKHFGGSNREVVSLPSNDYIYDIYHLESLKDDDLNSYKYEDLGFVKIVNKFIDLVPDEDTDPEQCSDDEDSNEENYYQNDYPDDEDDDRSIPLGSEADEESLPEEITWKKQPQDDYAELFDKLGQSDNILDSLNTSNLVNLDADDDDDDEDWHEDLDDEEFENDNYDGRNGYKANEFFPTDKDDSLAAHRDKIFGRLEKLLNKG</sequence>
<comment type="caution">
    <text evidence="4">The sequence shown here is derived from an EMBL/GenBank/DDBJ whole genome shotgun (WGS) entry which is preliminary data.</text>
</comment>
<evidence type="ECO:0000259" key="3">
    <source>
        <dbReference type="Pfam" id="PF08574"/>
    </source>
</evidence>
<proteinExistence type="inferred from homology"/>
<feature type="region of interest" description="Disordered" evidence="2">
    <location>
        <begin position="195"/>
        <end position="242"/>
    </location>
</feature>
<evidence type="ECO:0000256" key="2">
    <source>
        <dbReference type="SAM" id="MobiDB-lite"/>
    </source>
</evidence>
<protein>
    <recommendedName>
        <fullName evidence="3">Transcription factor Iwr1 domain-containing protein</fullName>
    </recommendedName>
</protein>
<dbReference type="Proteomes" id="UP000187013">
    <property type="component" value="Unassembled WGS sequence"/>
</dbReference>
<dbReference type="EMBL" id="BDGX01000019">
    <property type="protein sequence ID" value="GAV50112.1"/>
    <property type="molecule type" value="Genomic_DNA"/>
</dbReference>
<dbReference type="eggNOG" id="KOG4852">
    <property type="taxonomic scope" value="Eukaryota"/>
</dbReference>
<dbReference type="GO" id="GO:0005737">
    <property type="term" value="C:cytoplasm"/>
    <property type="evidence" value="ECO:0007669"/>
    <property type="project" value="EnsemblFungi"/>
</dbReference>
<evidence type="ECO:0000313" key="4">
    <source>
        <dbReference type="EMBL" id="GAV50112.1"/>
    </source>
</evidence>
<gene>
    <name evidence="4" type="ORF">ZYGR_0S02460</name>
</gene>
<dbReference type="InterPro" id="IPR040150">
    <property type="entry name" value="Iwr1"/>
</dbReference>
<dbReference type="PANTHER" id="PTHR28063:SF1">
    <property type="entry name" value="RNA POLYMERASE II NUCLEAR LOCALIZATION PROTEIN IWR1"/>
    <property type="match status" value="1"/>
</dbReference>
<feature type="compositionally biased region" description="Acidic residues" evidence="2">
    <location>
        <begin position="195"/>
        <end position="212"/>
    </location>
</feature>
<feature type="region of interest" description="Disordered" evidence="2">
    <location>
        <begin position="74"/>
        <end position="112"/>
    </location>
</feature>
<dbReference type="Pfam" id="PF08574">
    <property type="entry name" value="Iwr1"/>
    <property type="match status" value="1"/>
</dbReference>
<feature type="compositionally biased region" description="Basic and acidic residues" evidence="2">
    <location>
        <begin position="98"/>
        <end position="108"/>
    </location>
</feature>
<evidence type="ECO:0000256" key="1">
    <source>
        <dbReference type="ARBA" id="ARBA00010218"/>
    </source>
</evidence>
<dbReference type="GO" id="GO:0005634">
    <property type="term" value="C:nucleus"/>
    <property type="evidence" value="ECO:0007669"/>
    <property type="project" value="EnsemblFungi"/>
</dbReference>
<dbReference type="InterPro" id="IPR013883">
    <property type="entry name" value="TF_Iwr1_dom"/>
</dbReference>
<reference evidence="4 5" key="1">
    <citation type="submission" date="2016-08" db="EMBL/GenBank/DDBJ databases">
        <title>Draft genome sequence of allopolyploid Zygosaccharomyces rouxii.</title>
        <authorList>
            <person name="Watanabe J."/>
            <person name="Uehara K."/>
            <person name="Mogi Y."/>
            <person name="Tsukioka Y."/>
        </authorList>
    </citation>
    <scope>NUCLEOTIDE SEQUENCE [LARGE SCALE GENOMIC DNA]</scope>
    <source>
        <strain evidence="4 5">NBRC 110957</strain>
    </source>
</reference>
<comment type="similarity">
    <text evidence="1">Belongs to the IWR1/SLC7A6OS family.</text>
</comment>
<name>A0A1Q3A344_ZYGRO</name>
<evidence type="ECO:0000313" key="5">
    <source>
        <dbReference type="Proteomes" id="UP000187013"/>
    </source>
</evidence>
<dbReference type="OrthoDB" id="6255506at2759"/>
<organism evidence="4 5">
    <name type="scientific">Zygosaccharomyces rouxii</name>
    <dbReference type="NCBI Taxonomy" id="4956"/>
    <lineage>
        <taxon>Eukaryota</taxon>
        <taxon>Fungi</taxon>
        <taxon>Dikarya</taxon>
        <taxon>Ascomycota</taxon>
        <taxon>Saccharomycotina</taxon>
        <taxon>Saccharomycetes</taxon>
        <taxon>Saccharomycetales</taxon>
        <taxon>Saccharomycetaceae</taxon>
        <taxon>Zygosaccharomyces</taxon>
    </lineage>
</organism>
<dbReference type="OMA" id="EYPRNEF"/>